<comment type="caution">
    <text evidence="1">The sequence shown here is derived from an EMBL/GenBank/DDBJ whole genome shotgun (WGS) entry which is preliminary data.</text>
</comment>
<dbReference type="EMBL" id="PEXT01000044">
    <property type="protein sequence ID" value="PIS43269.1"/>
    <property type="molecule type" value="Genomic_DNA"/>
</dbReference>
<dbReference type="Proteomes" id="UP000228687">
    <property type="component" value="Unassembled WGS sequence"/>
</dbReference>
<organism evidence="1 2">
    <name type="scientific">Candidatus Kaiserbacteria bacterium CG08_land_8_20_14_0_20_50_21</name>
    <dbReference type="NCBI Taxonomy" id="1974604"/>
    <lineage>
        <taxon>Bacteria</taxon>
        <taxon>Candidatus Kaiseribacteriota</taxon>
    </lineage>
</organism>
<proteinExistence type="predicted"/>
<protein>
    <submittedName>
        <fullName evidence="1">Uncharacterized protein</fullName>
    </submittedName>
</protein>
<reference evidence="2" key="1">
    <citation type="submission" date="2017-09" db="EMBL/GenBank/DDBJ databases">
        <title>Depth-based differentiation of microbial function through sediment-hosted aquifers and enrichment of novel symbionts in the deep terrestrial subsurface.</title>
        <authorList>
            <person name="Probst A.J."/>
            <person name="Ladd B."/>
            <person name="Jarett J.K."/>
            <person name="Geller-Mcgrath D.E."/>
            <person name="Sieber C.M.K."/>
            <person name="Emerson J.B."/>
            <person name="Anantharaman K."/>
            <person name="Thomas B.C."/>
            <person name="Malmstrom R."/>
            <person name="Stieglmeier M."/>
            <person name="Klingl A."/>
            <person name="Woyke T."/>
            <person name="Ryan C.M."/>
            <person name="Banfield J.F."/>
        </authorList>
    </citation>
    <scope>NUCLEOTIDE SEQUENCE [LARGE SCALE GENOMIC DNA]</scope>
</reference>
<name>A0A2H0YY73_9BACT</name>
<evidence type="ECO:0000313" key="2">
    <source>
        <dbReference type="Proteomes" id="UP000228687"/>
    </source>
</evidence>
<evidence type="ECO:0000313" key="1">
    <source>
        <dbReference type="EMBL" id="PIS43269.1"/>
    </source>
</evidence>
<dbReference type="AlphaFoldDB" id="A0A2H0YY73"/>
<gene>
    <name evidence="1" type="ORF">COT23_02085</name>
</gene>
<accession>A0A2H0YY73</accession>
<sequence>MNIKKFLLEMFFGKKKKSFEDFVEEVSASGRTTTVVIRPYKGIRGYVLEFKTVVLLMNKVVFVERLFINEKSTVDKIILKRQGTLRKKGHEVWYNFA</sequence>